<dbReference type="Proteomes" id="UP001168537">
    <property type="component" value="Unassembled WGS sequence"/>
</dbReference>
<reference evidence="2" key="1">
    <citation type="submission" date="2023-06" db="EMBL/GenBank/DDBJ databases">
        <title>Draft genome sequence of Nocardioides sp. SOB72.</title>
        <authorList>
            <person name="Zhang G."/>
        </authorList>
    </citation>
    <scope>NUCLEOTIDE SEQUENCE</scope>
    <source>
        <strain evidence="2">SOB72</strain>
    </source>
</reference>
<evidence type="ECO:0000256" key="1">
    <source>
        <dbReference type="SAM" id="SignalP"/>
    </source>
</evidence>
<keyword evidence="3" id="KW-1185">Reference proteome</keyword>
<evidence type="ECO:0000313" key="3">
    <source>
        <dbReference type="Proteomes" id="UP001168537"/>
    </source>
</evidence>
<feature type="signal peptide" evidence="1">
    <location>
        <begin position="1"/>
        <end position="19"/>
    </location>
</feature>
<proteinExistence type="predicted"/>
<sequence length="79" mass="8382">MYKITFCCILILASAYAQSDLIDCLNPGSDSKPIFDQEVPKAGAFLKYQDDTLRIPASGFAPGPITCIDVINLLGANGG</sequence>
<feature type="non-terminal residue" evidence="2">
    <location>
        <position position="79"/>
    </location>
</feature>
<gene>
    <name evidence="2" type="ORF">QWY29_20445</name>
</gene>
<dbReference type="EMBL" id="JAUHJR010000187">
    <property type="protein sequence ID" value="MDN4163739.1"/>
    <property type="molecule type" value="Genomic_DNA"/>
</dbReference>
<comment type="caution">
    <text evidence="2">The sequence shown here is derived from an EMBL/GenBank/DDBJ whole genome shotgun (WGS) entry which is preliminary data.</text>
</comment>
<name>A0ABT8F0B3_9ACTN</name>
<keyword evidence="1" id="KW-0732">Signal</keyword>
<organism evidence="2 3">
    <name type="scientific">Nocardioides abyssi</name>
    <dbReference type="NCBI Taxonomy" id="3058370"/>
    <lineage>
        <taxon>Bacteria</taxon>
        <taxon>Bacillati</taxon>
        <taxon>Actinomycetota</taxon>
        <taxon>Actinomycetes</taxon>
        <taxon>Propionibacteriales</taxon>
        <taxon>Nocardioidaceae</taxon>
        <taxon>Nocardioides</taxon>
    </lineage>
</organism>
<feature type="chain" id="PRO_5046351985" evidence="1">
    <location>
        <begin position="20"/>
        <end position="79"/>
    </location>
</feature>
<dbReference type="RefSeq" id="WP_300963058.1">
    <property type="nucleotide sequence ID" value="NZ_JAUHJR010000187.1"/>
</dbReference>
<accession>A0ABT8F0B3</accession>
<protein>
    <submittedName>
        <fullName evidence="2">Uncharacterized protein</fullName>
    </submittedName>
</protein>
<evidence type="ECO:0000313" key="2">
    <source>
        <dbReference type="EMBL" id="MDN4163739.1"/>
    </source>
</evidence>